<evidence type="ECO:0000256" key="1">
    <source>
        <dbReference type="ARBA" id="ARBA00001947"/>
    </source>
</evidence>
<protein>
    <submittedName>
        <fullName evidence="8">M23 family metallopeptidase</fullName>
    </submittedName>
</protein>
<dbReference type="Pfam" id="PF01551">
    <property type="entry name" value="Peptidase_M23"/>
    <property type="match status" value="1"/>
</dbReference>
<dbReference type="PANTHER" id="PTHR21666:SF288">
    <property type="entry name" value="CELL DIVISION PROTEIN YTFB"/>
    <property type="match status" value="1"/>
</dbReference>
<organism evidence="8 9">
    <name type="scientific">Sphingomonas naphthae</name>
    <dbReference type="NCBI Taxonomy" id="1813468"/>
    <lineage>
        <taxon>Bacteria</taxon>
        <taxon>Pseudomonadati</taxon>
        <taxon>Pseudomonadota</taxon>
        <taxon>Alphaproteobacteria</taxon>
        <taxon>Sphingomonadales</taxon>
        <taxon>Sphingomonadaceae</taxon>
        <taxon>Sphingomonas</taxon>
    </lineage>
</organism>
<keyword evidence="6" id="KW-0482">Metalloprotease</keyword>
<dbReference type="Proteomes" id="UP001220395">
    <property type="component" value="Chromosome"/>
</dbReference>
<gene>
    <name evidence="8" type="ORF">PQ455_03575</name>
</gene>
<dbReference type="InterPro" id="IPR050570">
    <property type="entry name" value="Cell_wall_metabolism_enzyme"/>
</dbReference>
<dbReference type="InterPro" id="IPR016047">
    <property type="entry name" value="M23ase_b-sheet_dom"/>
</dbReference>
<evidence type="ECO:0000256" key="6">
    <source>
        <dbReference type="ARBA" id="ARBA00023049"/>
    </source>
</evidence>
<evidence type="ECO:0000256" key="3">
    <source>
        <dbReference type="ARBA" id="ARBA00022723"/>
    </source>
</evidence>
<keyword evidence="4" id="KW-0378">Hydrolase</keyword>
<evidence type="ECO:0000313" key="8">
    <source>
        <dbReference type="EMBL" id="WCT74320.1"/>
    </source>
</evidence>
<name>A0ABY7TPL2_9SPHN</name>
<evidence type="ECO:0000259" key="7">
    <source>
        <dbReference type="Pfam" id="PF01551"/>
    </source>
</evidence>
<dbReference type="Gene3D" id="2.70.70.10">
    <property type="entry name" value="Glucose Permease (Domain IIA)"/>
    <property type="match status" value="1"/>
</dbReference>
<dbReference type="EMBL" id="CP117411">
    <property type="protein sequence ID" value="WCT74320.1"/>
    <property type="molecule type" value="Genomic_DNA"/>
</dbReference>
<evidence type="ECO:0000256" key="4">
    <source>
        <dbReference type="ARBA" id="ARBA00022801"/>
    </source>
</evidence>
<sequence>MNRLGFALILAFLVIGGGFWLLVDKGSAPAPAPIVAPAQTVPAAAAPGVARAGPSGLIVPVAGIAPAQLTDTFGDERGDGTRGHGAIDIMAPRGTPVLAAQAGTVEKLFESENGGHTIYLRSGDGATVTYYAHLDTYATGLAEGQRVTQGQQIGTVGSTGDASPDGPHLHFEVKLMAPGQKWYEGTGVNPYPLLVGK</sequence>
<proteinExistence type="predicted"/>
<feature type="domain" description="M23ase beta-sheet core" evidence="7">
    <location>
        <begin position="83"/>
        <end position="175"/>
    </location>
</feature>
<keyword evidence="2" id="KW-0645">Protease</keyword>
<evidence type="ECO:0000256" key="2">
    <source>
        <dbReference type="ARBA" id="ARBA00022670"/>
    </source>
</evidence>
<keyword evidence="9" id="KW-1185">Reference proteome</keyword>
<keyword evidence="5" id="KW-0862">Zinc</keyword>
<dbReference type="RefSeq" id="WP_273689265.1">
    <property type="nucleotide sequence ID" value="NZ_CP117411.1"/>
</dbReference>
<dbReference type="CDD" id="cd12797">
    <property type="entry name" value="M23_peptidase"/>
    <property type="match status" value="1"/>
</dbReference>
<evidence type="ECO:0000256" key="5">
    <source>
        <dbReference type="ARBA" id="ARBA00022833"/>
    </source>
</evidence>
<accession>A0ABY7TPL2</accession>
<dbReference type="InterPro" id="IPR011055">
    <property type="entry name" value="Dup_hybrid_motif"/>
</dbReference>
<reference evidence="8 9" key="1">
    <citation type="submission" date="2023-02" db="EMBL/GenBank/DDBJ databases">
        <title>Genome sequence of Sphingomonas naphthae.</title>
        <authorList>
            <person name="Kim S."/>
            <person name="Heo J."/>
            <person name="Kwon S.-W."/>
        </authorList>
    </citation>
    <scope>NUCLEOTIDE SEQUENCE [LARGE SCALE GENOMIC DNA]</scope>
    <source>
        <strain evidence="8 9">KACC 18716</strain>
    </source>
</reference>
<evidence type="ECO:0000313" key="9">
    <source>
        <dbReference type="Proteomes" id="UP001220395"/>
    </source>
</evidence>
<keyword evidence="3" id="KW-0479">Metal-binding</keyword>
<dbReference type="SUPFAM" id="SSF51261">
    <property type="entry name" value="Duplicated hybrid motif"/>
    <property type="match status" value="1"/>
</dbReference>
<comment type="cofactor">
    <cofactor evidence="1">
        <name>Zn(2+)</name>
        <dbReference type="ChEBI" id="CHEBI:29105"/>
    </cofactor>
</comment>
<dbReference type="PANTHER" id="PTHR21666">
    <property type="entry name" value="PEPTIDASE-RELATED"/>
    <property type="match status" value="1"/>
</dbReference>